<reference evidence="1" key="1">
    <citation type="journal article" date="2020" name="Nat. Commun.">
        <title>Large-scale genome sequencing of mycorrhizal fungi provides insights into the early evolution of symbiotic traits.</title>
        <authorList>
            <person name="Miyauchi S."/>
            <person name="Kiss E."/>
            <person name="Kuo A."/>
            <person name="Drula E."/>
            <person name="Kohler A."/>
            <person name="Sanchez-Garcia M."/>
            <person name="Morin E."/>
            <person name="Andreopoulos B."/>
            <person name="Barry K.W."/>
            <person name="Bonito G."/>
            <person name="Buee M."/>
            <person name="Carver A."/>
            <person name="Chen C."/>
            <person name="Cichocki N."/>
            <person name="Clum A."/>
            <person name="Culley D."/>
            <person name="Crous P.W."/>
            <person name="Fauchery L."/>
            <person name="Girlanda M."/>
            <person name="Hayes R.D."/>
            <person name="Keri Z."/>
            <person name="LaButti K."/>
            <person name="Lipzen A."/>
            <person name="Lombard V."/>
            <person name="Magnuson J."/>
            <person name="Maillard F."/>
            <person name="Murat C."/>
            <person name="Nolan M."/>
            <person name="Ohm R.A."/>
            <person name="Pangilinan J."/>
            <person name="Pereira M.F."/>
            <person name="Perotto S."/>
            <person name="Peter M."/>
            <person name="Pfister S."/>
            <person name="Riley R."/>
            <person name="Sitrit Y."/>
            <person name="Stielow J.B."/>
            <person name="Szollosi G."/>
            <person name="Zifcakova L."/>
            <person name="Stursova M."/>
            <person name="Spatafora J.W."/>
            <person name="Tedersoo L."/>
            <person name="Vaario L.M."/>
            <person name="Yamada A."/>
            <person name="Yan M."/>
            <person name="Wang P."/>
            <person name="Xu J."/>
            <person name="Bruns T."/>
            <person name="Baldrian P."/>
            <person name="Vilgalys R."/>
            <person name="Dunand C."/>
            <person name="Henrissat B."/>
            <person name="Grigoriev I.V."/>
            <person name="Hibbett D."/>
            <person name="Nagy L.G."/>
            <person name="Martin F.M."/>
        </authorList>
    </citation>
    <scope>NUCLEOTIDE SEQUENCE</scope>
    <source>
        <strain evidence="1">UP504</strain>
    </source>
</reference>
<sequence>MAEDNHDTTIPDDQLFDIDFLLTRIWSLVISGPMLGTYAPLNVHCALSEVAALLEQDSDVIFPDPNEQVSIASFISLGALSIDSRFAIAVPVEGPTELLPNDPSAWITVKSRANMIVQWPPGVIIEYPLTSSKLDNHVVHIFPIDPLDYVKLQSNFMYSWGAPKGKIEDCGIELHSGCTFPLREPTTLDEDEWDNHLSQVIPNVNSELFAAFWDGDDTMLVEIQADLAASGSPLPQYCQYACNASSTQTECSVDHGLNGAKLPLVRLDCNCMMCMYTPRDLESCPFIAIVMSGPHTHPIPLPTKTPCIIREVIDSWLSSMGPDLPDATPHHFSHYPSVVYALKTLLPQVPMPTLMDLHLSLGNHDHIHVFINVKKDEMYPFGTDWKGVINYKENQDNKMPKERHYVCHIEEIPMVAREANQEPYHIIVCMTKEMSTHLASAMFIQSDVAFKHVKNWKEFKIAIWDHELNCVVAARAYLNHETSGAHAALFNLIDNIIEEDTGAPLLWRHLDSMSLTEHKGICLWIADFHEGQAHGFGRYLQTAACHRAAGTHDLIEPEIEISYWPDDKEWQKFIWPAICKANNLIPIDVWLASKNHDNTGKSRTLLGALEVGLVYDLRSEQSRQNRAMVT</sequence>
<dbReference type="OrthoDB" id="3268409at2759"/>
<proteinExistence type="predicted"/>
<dbReference type="EMBL" id="MU128921">
    <property type="protein sequence ID" value="KAF9518977.1"/>
    <property type="molecule type" value="Genomic_DNA"/>
</dbReference>
<organism evidence="1 2">
    <name type="scientific">Hydnum rufescens UP504</name>
    <dbReference type="NCBI Taxonomy" id="1448309"/>
    <lineage>
        <taxon>Eukaryota</taxon>
        <taxon>Fungi</taxon>
        <taxon>Dikarya</taxon>
        <taxon>Basidiomycota</taxon>
        <taxon>Agaricomycotina</taxon>
        <taxon>Agaricomycetes</taxon>
        <taxon>Cantharellales</taxon>
        <taxon>Hydnaceae</taxon>
        <taxon>Hydnum</taxon>
    </lineage>
</organism>
<keyword evidence="2" id="KW-1185">Reference proteome</keyword>
<dbReference type="Proteomes" id="UP000886523">
    <property type="component" value="Unassembled WGS sequence"/>
</dbReference>
<name>A0A9P6DYZ7_9AGAM</name>
<evidence type="ECO:0000313" key="2">
    <source>
        <dbReference type="Proteomes" id="UP000886523"/>
    </source>
</evidence>
<evidence type="ECO:0000313" key="1">
    <source>
        <dbReference type="EMBL" id="KAF9518977.1"/>
    </source>
</evidence>
<protein>
    <submittedName>
        <fullName evidence="1">Uncharacterized protein</fullName>
    </submittedName>
</protein>
<dbReference type="AlphaFoldDB" id="A0A9P6DYZ7"/>
<accession>A0A9P6DYZ7</accession>
<gene>
    <name evidence="1" type="ORF">BS47DRAFT_1358602</name>
</gene>
<comment type="caution">
    <text evidence="1">The sequence shown here is derived from an EMBL/GenBank/DDBJ whole genome shotgun (WGS) entry which is preliminary data.</text>
</comment>